<protein>
    <submittedName>
        <fullName evidence="1">Uncharacterized protein</fullName>
    </submittedName>
</protein>
<evidence type="ECO:0000313" key="1">
    <source>
        <dbReference type="EMBL" id="KAK3059317.1"/>
    </source>
</evidence>
<accession>A0ACC3CYZ1</accession>
<dbReference type="Proteomes" id="UP001186974">
    <property type="component" value="Unassembled WGS sequence"/>
</dbReference>
<organism evidence="1 2">
    <name type="scientific">Coniosporium uncinatum</name>
    <dbReference type="NCBI Taxonomy" id="93489"/>
    <lineage>
        <taxon>Eukaryota</taxon>
        <taxon>Fungi</taxon>
        <taxon>Dikarya</taxon>
        <taxon>Ascomycota</taxon>
        <taxon>Pezizomycotina</taxon>
        <taxon>Dothideomycetes</taxon>
        <taxon>Dothideomycetes incertae sedis</taxon>
        <taxon>Coniosporium</taxon>
    </lineage>
</organism>
<keyword evidence="2" id="KW-1185">Reference proteome</keyword>
<dbReference type="EMBL" id="JAWDJW010009516">
    <property type="protein sequence ID" value="KAK3059317.1"/>
    <property type="molecule type" value="Genomic_DNA"/>
</dbReference>
<comment type="caution">
    <text evidence="1">The sequence shown here is derived from an EMBL/GenBank/DDBJ whole genome shotgun (WGS) entry which is preliminary data.</text>
</comment>
<feature type="non-terminal residue" evidence="1">
    <location>
        <position position="1"/>
    </location>
</feature>
<gene>
    <name evidence="1" type="ORF">LTS18_011139</name>
</gene>
<sequence>ASLKAILPLLERRPNDVGLILTIVQLYVLTHNYASATTLLERFLNRLEQSASTSDLDVRYAPGLIGTLISLYSSQGRRGPIKSELSRATAYWREKYKKDSSSQPPPSNLAKAAGKVLLESGEEADARTASNIFSDLLKHDNADRSAIAGLVAAQAASDPSKLDQQHLDSLTPVQRLITGIDAAALEGAGIPHPPTTVSSAVSSKKREAEAADSQPKPAKKKKKLPPSRIPKNFEEGKKVDPERWLPMRDRSYFRPKKGKKKARGKGADLTQGGPVVEEEGRSGTATPVLQGPGGGGGGGGKKGKGKKKR</sequence>
<reference evidence="1" key="1">
    <citation type="submission" date="2024-09" db="EMBL/GenBank/DDBJ databases">
        <title>Black Yeasts Isolated from many extreme environments.</title>
        <authorList>
            <person name="Coleine C."/>
            <person name="Stajich J.E."/>
            <person name="Selbmann L."/>
        </authorList>
    </citation>
    <scope>NUCLEOTIDE SEQUENCE</scope>
    <source>
        <strain evidence="1">CCFEE 5737</strain>
    </source>
</reference>
<name>A0ACC3CYZ1_9PEZI</name>
<proteinExistence type="predicted"/>
<evidence type="ECO:0000313" key="2">
    <source>
        <dbReference type="Proteomes" id="UP001186974"/>
    </source>
</evidence>